<dbReference type="InterPro" id="IPR010111">
    <property type="entry name" value="Kynureninase"/>
</dbReference>
<comment type="cofactor">
    <cofactor evidence="4 6">
        <name>pyridoxal 5'-phosphate</name>
        <dbReference type="ChEBI" id="CHEBI:597326"/>
    </cofactor>
</comment>
<dbReference type="Gene3D" id="3.90.1150.10">
    <property type="entry name" value="Aspartate Aminotransferase, domain 1"/>
    <property type="match status" value="1"/>
</dbReference>
<organism evidence="7 8">
    <name type="scientific">Rhodanobacter geophilus</name>
    <dbReference type="NCBI Taxonomy" id="3162488"/>
    <lineage>
        <taxon>Bacteria</taxon>
        <taxon>Pseudomonadati</taxon>
        <taxon>Pseudomonadota</taxon>
        <taxon>Gammaproteobacteria</taxon>
        <taxon>Lysobacterales</taxon>
        <taxon>Rhodanobacteraceae</taxon>
        <taxon>Rhodanobacter</taxon>
    </lineage>
</organism>
<comment type="catalytic activity">
    <reaction evidence="4 6">
        <text>L-kynurenine + H2O = anthranilate + L-alanine + H(+)</text>
        <dbReference type="Rhea" id="RHEA:16813"/>
        <dbReference type="ChEBI" id="CHEBI:15377"/>
        <dbReference type="ChEBI" id="CHEBI:15378"/>
        <dbReference type="ChEBI" id="CHEBI:16567"/>
        <dbReference type="ChEBI" id="CHEBI:57959"/>
        <dbReference type="ChEBI" id="CHEBI:57972"/>
        <dbReference type="EC" id="3.7.1.3"/>
    </reaction>
</comment>
<keyword evidence="1 4" id="KW-0662">Pyridine nucleotide biosynthesis</keyword>
<evidence type="ECO:0000256" key="1">
    <source>
        <dbReference type="ARBA" id="ARBA00022642"/>
    </source>
</evidence>
<keyword evidence="8" id="KW-1185">Reference proteome</keyword>
<protein>
    <recommendedName>
        <fullName evidence="4 5">Kynureninase</fullName>
        <ecNumber evidence="4 5">3.7.1.3</ecNumber>
    </recommendedName>
    <alternativeName>
        <fullName evidence="4">L-kynurenine hydrolase</fullName>
    </alternativeName>
</protein>
<dbReference type="SUPFAM" id="SSF53383">
    <property type="entry name" value="PLP-dependent transferases"/>
    <property type="match status" value="1"/>
</dbReference>
<dbReference type="EMBL" id="JBFOHL010000004">
    <property type="protein sequence ID" value="MEW9623856.1"/>
    <property type="molecule type" value="Genomic_DNA"/>
</dbReference>
<dbReference type="GO" id="GO:0030429">
    <property type="term" value="F:kynureninase activity"/>
    <property type="evidence" value="ECO:0007669"/>
    <property type="project" value="UniProtKB-EC"/>
</dbReference>
<comment type="caution">
    <text evidence="7">The sequence shown here is derived from an EMBL/GenBank/DDBJ whole genome shotgun (WGS) entry which is preliminary data.</text>
</comment>
<dbReference type="PIRSF" id="PIRSF038800">
    <property type="entry name" value="KYNU"/>
    <property type="match status" value="1"/>
</dbReference>
<proteinExistence type="inferred from homology"/>
<comment type="catalytic activity">
    <reaction evidence="6">
        <text>3-hydroxy-L-kynurenine + H2O = 3-hydroxyanthranilate + L-alanine + H(+)</text>
        <dbReference type="Rhea" id="RHEA:25143"/>
        <dbReference type="ChEBI" id="CHEBI:15377"/>
        <dbReference type="ChEBI" id="CHEBI:15378"/>
        <dbReference type="ChEBI" id="CHEBI:36559"/>
        <dbReference type="ChEBI" id="CHEBI:57972"/>
        <dbReference type="ChEBI" id="CHEBI:58125"/>
        <dbReference type="EC" id="3.7.1.3"/>
    </reaction>
</comment>
<feature type="binding site" evidence="4">
    <location>
        <position position="244"/>
    </location>
    <ligand>
        <name>pyridoxal 5'-phosphate</name>
        <dbReference type="ChEBI" id="CHEBI:597326"/>
    </ligand>
</feature>
<comment type="similarity">
    <text evidence="4 6">Belongs to the kynureninase family.</text>
</comment>
<feature type="binding site" evidence="4">
    <location>
        <position position="302"/>
    </location>
    <ligand>
        <name>pyridoxal 5'-phosphate</name>
        <dbReference type="ChEBI" id="CHEBI:597326"/>
    </ligand>
</feature>
<keyword evidence="2 4" id="KW-0378">Hydrolase</keyword>
<evidence type="ECO:0000256" key="6">
    <source>
        <dbReference type="PIRNR" id="PIRNR038800"/>
    </source>
</evidence>
<comment type="pathway">
    <text evidence="4 6">Cofactor biosynthesis; NAD(+) biosynthesis; quinolinate from L-kynurenine: step 2/3.</text>
</comment>
<comment type="function">
    <text evidence="4 6">Catalyzes the cleavage of L-kynurenine (L-Kyn) and L-3-hydroxykynurenine (L-3OHKyn) into anthranilic acid (AA) and 3-hydroxyanthranilic acid (3-OHAA), respectively.</text>
</comment>
<dbReference type="InterPro" id="IPR015422">
    <property type="entry name" value="PyrdxlP-dep_Trfase_small"/>
</dbReference>
<evidence type="ECO:0000256" key="3">
    <source>
        <dbReference type="ARBA" id="ARBA00022898"/>
    </source>
</evidence>
<dbReference type="NCBIfam" id="TIGR01814">
    <property type="entry name" value="kynureninase"/>
    <property type="match status" value="1"/>
</dbReference>
<evidence type="ECO:0000256" key="2">
    <source>
        <dbReference type="ARBA" id="ARBA00022801"/>
    </source>
</evidence>
<feature type="binding site" evidence="4">
    <location>
        <position position="106"/>
    </location>
    <ligand>
        <name>pyridoxal 5'-phosphate</name>
        <dbReference type="ChEBI" id="CHEBI:597326"/>
    </ligand>
</feature>
<dbReference type="EC" id="3.7.1.3" evidence="4 5"/>
<reference evidence="7 8" key="1">
    <citation type="submission" date="2024-06" db="EMBL/GenBank/DDBJ databases">
        <authorList>
            <person name="Woo H."/>
        </authorList>
    </citation>
    <scope>NUCLEOTIDE SEQUENCE [LARGE SCALE GENOMIC DNA]</scope>
    <source>
        <strain evidence="7 8">S2-g</strain>
    </source>
</reference>
<feature type="modified residue" description="N6-(pyridoxal phosphate)lysine" evidence="4">
    <location>
        <position position="245"/>
    </location>
</feature>
<comment type="pathway">
    <text evidence="4 6">Amino-acid degradation; L-kynurenine degradation; L-alanine and anthranilate from L-kynurenine: step 1/1.</text>
</comment>
<feature type="binding site" evidence="4">
    <location>
        <begin position="134"/>
        <end position="137"/>
    </location>
    <ligand>
        <name>pyridoxal 5'-phosphate</name>
        <dbReference type="ChEBI" id="CHEBI:597326"/>
    </ligand>
</feature>
<feature type="binding site" evidence="4">
    <location>
        <position position="274"/>
    </location>
    <ligand>
        <name>pyridoxal 5'-phosphate</name>
        <dbReference type="ChEBI" id="CHEBI:597326"/>
    </ligand>
</feature>
<dbReference type="Proteomes" id="UP001556170">
    <property type="component" value="Unassembled WGS sequence"/>
</dbReference>
<evidence type="ECO:0000313" key="8">
    <source>
        <dbReference type="Proteomes" id="UP001556170"/>
    </source>
</evidence>
<dbReference type="HAMAP" id="MF_01970">
    <property type="entry name" value="Kynureninase"/>
    <property type="match status" value="1"/>
</dbReference>
<dbReference type="Gene3D" id="3.40.640.10">
    <property type="entry name" value="Type I PLP-dependent aspartate aminotransferase-like (Major domain)"/>
    <property type="match status" value="1"/>
</dbReference>
<dbReference type="InterPro" id="IPR015421">
    <property type="entry name" value="PyrdxlP-dep_Trfase_major"/>
</dbReference>
<feature type="binding site" evidence="4">
    <location>
        <position position="219"/>
    </location>
    <ligand>
        <name>pyridoxal 5'-phosphate</name>
        <dbReference type="ChEBI" id="CHEBI:597326"/>
    </ligand>
</feature>
<accession>A0ABV3QNG7</accession>
<gene>
    <name evidence="4 7" type="primary">kynU</name>
    <name evidence="7" type="ORF">ABQJ56_06405</name>
</gene>
<keyword evidence="3 4" id="KW-0663">Pyridoxal phosphate</keyword>
<sequence>MSDFQATIAWAEAADAADPLRAFRDEFLIPPHEGRDCAYFCGNSLGLQPRAVRAALAAELDDWAQLGVEGHFKGRLPWMDYHEFVRDHLAEVVGAQPSEVVAMNTLGVNLHLMMVSFYRPTAARPAILMEAGAFPTDRYALESQIRFHGFDPASALIELEADEPNGTLSMAAIERALAEHGSRIALVMLPGVQYRTGQAFDLKAIAALGHKHGCHVGFDLAHAVGNLPLRLHDSGADFAVWCSYKYLNSGPGAVGGAFVHERHARAVLPRFAGWWGHDKTTRFRMGPEFVPTPGADGWQLSNPPILALAPLRVSLEIFHRAGMARLREKSLQLTGYLEWLVRTQLAGVLDVLTPADPAHRGAQLSIRVRGGRERGRALFDHLVEHGVVGDWREPDVIRISPAPLYNRFADCLVFAEAVRAWSQAWSRSDISA</sequence>
<evidence type="ECO:0000313" key="7">
    <source>
        <dbReference type="EMBL" id="MEW9623856.1"/>
    </source>
</evidence>
<evidence type="ECO:0000256" key="5">
    <source>
        <dbReference type="NCBIfam" id="TIGR01814"/>
    </source>
</evidence>
<comment type="caution">
    <text evidence="4">Lacks conserved residue(s) required for the propagation of feature annotation.</text>
</comment>
<evidence type="ECO:0000256" key="4">
    <source>
        <dbReference type="HAMAP-Rule" id="MF_01970"/>
    </source>
</evidence>
<comment type="subunit">
    <text evidence="4 6">Homodimer.</text>
</comment>
<feature type="binding site" evidence="4">
    <location>
        <position position="222"/>
    </location>
    <ligand>
        <name>pyridoxal 5'-phosphate</name>
        <dbReference type="ChEBI" id="CHEBI:597326"/>
    </ligand>
</feature>
<dbReference type="Pfam" id="PF22580">
    <property type="entry name" value="KYNU_C"/>
    <property type="match status" value="1"/>
</dbReference>
<dbReference type="PANTHER" id="PTHR14084:SF0">
    <property type="entry name" value="KYNURENINASE"/>
    <property type="match status" value="1"/>
</dbReference>
<name>A0ABV3QNG7_9GAMM</name>
<dbReference type="PANTHER" id="PTHR14084">
    <property type="entry name" value="KYNURENINASE"/>
    <property type="match status" value="1"/>
</dbReference>
<dbReference type="RefSeq" id="WP_367844163.1">
    <property type="nucleotide sequence ID" value="NZ_JBFOHL010000004.1"/>
</dbReference>
<dbReference type="InterPro" id="IPR015424">
    <property type="entry name" value="PyrdxlP-dep_Trfase"/>
</dbReference>